<sequence length="319" mass="36364">MSASPQKEYQYDGHLDEAGEIRLFSASRNGNGAIHCEFIHAQLQYSFAISYTWGSEAKEETDICVRDPSSFFWADAICINQGNHAEKSHQVRQMPRVYEAAEQTFVCLWPAANPDIQLRSLMRSFENFDLDTSGKYWPVDAPEWRVHWFGSLARRTLDFELDAANMRSFMSILSIQEHAARGTTWMRRFPRSTSSTAPWLARGRASVSRLEPGIACLNAVGRSTHGLPYEYFNGQVSIHRLEDVTPLNFCTAWGPQSSRSWLGPATTLQSISIRHRQAACYAEQHLYSLVYCLRGTGNSVDRFPQVKRIACFYERVLRS</sequence>
<accession>A0A136IT95</accession>
<evidence type="ECO:0000259" key="1">
    <source>
        <dbReference type="Pfam" id="PF06985"/>
    </source>
</evidence>
<dbReference type="EMBL" id="KQ964259">
    <property type="protein sequence ID" value="KXJ88182.1"/>
    <property type="molecule type" value="Genomic_DNA"/>
</dbReference>
<dbReference type="Pfam" id="PF06985">
    <property type="entry name" value="HET"/>
    <property type="match status" value="1"/>
</dbReference>
<reference evidence="3" key="1">
    <citation type="submission" date="2016-02" db="EMBL/GenBank/DDBJ databases">
        <title>Draft genome sequence of Microdochium bolleyi, a fungal endophyte of beachgrass.</title>
        <authorList>
            <consortium name="DOE Joint Genome Institute"/>
            <person name="David A.S."/>
            <person name="May G."/>
            <person name="Haridas S."/>
            <person name="Lim J."/>
            <person name="Wang M."/>
            <person name="Labutti K."/>
            <person name="Lipzen A."/>
            <person name="Barry K."/>
            <person name="Grigoriev I.V."/>
        </authorList>
    </citation>
    <scope>NUCLEOTIDE SEQUENCE [LARGE SCALE GENOMIC DNA]</scope>
    <source>
        <strain evidence="3">J235TASD1</strain>
    </source>
</reference>
<name>A0A136IT95_9PEZI</name>
<organism evidence="2 3">
    <name type="scientific">Microdochium bolleyi</name>
    <dbReference type="NCBI Taxonomy" id="196109"/>
    <lineage>
        <taxon>Eukaryota</taxon>
        <taxon>Fungi</taxon>
        <taxon>Dikarya</taxon>
        <taxon>Ascomycota</taxon>
        <taxon>Pezizomycotina</taxon>
        <taxon>Sordariomycetes</taxon>
        <taxon>Xylariomycetidae</taxon>
        <taxon>Xylariales</taxon>
        <taxon>Microdochiaceae</taxon>
        <taxon>Microdochium</taxon>
    </lineage>
</organism>
<dbReference type="InParanoid" id="A0A136IT95"/>
<dbReference type="OrthoDB" id="3477286at2759"/>
<dbReference type="STRING" id="196109.A0A136IT95"/>
<dbReference type="Proteomes" id="UP000070501">
    <property type="component" value="Unassembled WGS sequence"/>
</dbReference>
<proteinExistence type="predicted"/>
<dbReference type="InterPro" id="IPR010730">
    <property type="entry name" value="HET"/>
</dbReference>
<dbReference type="PANTHER" id="PTHR24148">
    <property type="entry name" value="ANKYRIN REPEAT DOMAIN-CONTAINING PROTEIN 39 HOMOLOG-RELATED"/>
    <property type="match status" value="1"/>
</dbReference>
<dbReference type="PANTHER" id="PTHR24148:SF73">
    <property type="entry name" value="HET DOMAIN PROTEIN (AFU_ORTHOLOGUE AFUA_8G01020)"/>
    <property type="match status" value="1"/>
</dbReference>
<keyword evidence="3" id="KW-1185">Reference proteome</keyword>
<dbReference type="AlphaFoldDB" id="A0A136IT95"/>
<protein>
    <recommendedName>
        <fullName evidence="1">Heterokaryon incompatibility domain-containing protein</fullName>
    </recommendedName>
</protein>
<gene>
    <name evidence="2" type="ORF">Micbo1qcDRAFT_214831</name>
</gene>
<evidence type="ECO:0000313" key="3">
    <source>
        <dbReference type="Proteomes" id="UP000070501"/>
    </source>
</evidence>
<evidence type="ECO:0000313" key="2">
    <source>
        <dbReference type="EMBL" id="KXJ88182.1"/>
    </source>
</evidence>
<dbReference type="InterPro" id="IPR052895">
    <property type="entry name" value="HetReg/Transcr_Mod"/>
</dbReference>
<feature type="domain" description="Heterokaryon incompatibility" evidence="1">
    <location>
        <begin position="67"/>
        <end position="115"/>
    </location>
</feature>